<protein>
    <submittedName>
        <fullName evidence="1">Uncharacterized protein</fullName>
    </submittedName>
</protein>
<dbReference type="Proteomes" id="UP000285159">
    <property type="component" value="Unassembled WGS sequence"/>
</dbReference>
<organism evidence="1 3">
    <name type="scientific">Bacteroides clarus</name>
    <dbReference type="NCBI Taxonomy" id="626929"/>
    <lineage>
        <taxon>Bacteria</taxon>
        <taxon>Pseudomonadati</taxon>
        <taxon>Bacteroidota</taxon>
        <taxon>Bacteroidia</taxon>
        <taxon>Bacteroidales</taxon>
        <taxon>Bacteroidaceae</taxon>
        <taxon>Bacteroides</taxon>
    </lineage>
</organism>
<proteinExistence type="predicted"/>
<reference evidence="3" key="1">
    <citation type="submission" date="2017-04" db="EMBL/GenBank/DDBJ databases">
        <title>Function of individual gut microbiota members based on whole genome sequencing of pure cultures obtained from chicken caecum.</title>
        <authorList>
            <person name="Medvecky M."/>
            <person name="Cejkova D."/>
            <person name="Polansky O."/>
            <person name="Karasova D."/>
            <person name="Kubasova T."/>
            <person name="Cizek A."/>
            <person name="Rychlik I."/>
        </authorList>
    </citation>
    <scope>NUCLEOTIDE SEQUENCE [LARGE SCALE GENOMIC DNA]</scope>
    <source>
        <strain evidence="3">An189</strain>
    </source>
</reference>
<reference evidence="1" key="2">
    <citation type="journal article" date="2018" name="BMC Genomics">
        <title>Whole genome sequencing and function prediction of 133 gut anaerobes isolated from chicken caecum in pure cultures.</title>
        <authorList>
            <person name="Medvecky M."/>
            <person name="Cejkova D."/>
            <person name="Polansky O."/>
            <person name="Karasova D."/>
            <person name="Kubasova T."/>
            <person name="Cizek A."/>
            <person name="Rychlik I."/>
        </authorList>
    </citation>
    <scope>NUCLEOTIDE SEQUENCE</scope>
    <source>
        <strain evidence="1">An189</strain>
    </source>
</reference>
<evidence type="ECO:0000313" key="2">
    <source>
        <dbReference type="EMBL" id="RGT32245.1"/>
    </source>
</evidence>
<dbReference type="Proteomes" id="UP000196587">
    <property type="component" value="Unassembled WGS sequence"/>
</dbReference>
<comment type="caution">
    <text evidence="1">The sequence shown here is derived from an EMBL/GenBank/DDBJ whole genome shotgun (WGS) entry which is preliminary data.</text>
</comment>
<evidence type="ECO:0000313" key="3">
    <source>
        <dbReference type="Proteomes" id="UP000196587"/>
    </source>
</evidence>
<gene>
    <name evidence="1" type="ORF">B5F24_01000</name>
    <name evidence="2" type="ORF">DWX38_10280</name>
</gene>
<dbReference type="EMBL" id="QRWP01000008">
    <property type="protein sequence ID" value="RGT32245.1"/>
    <property type="molecule type" value="Genomic_DNA"/>
</dbReference>
<evidence type="ECO:0000313" key="4">
    <source>
        <dbReference type="Proteomes" id="UP000285159"/>
    </source>
</evidence>
<accession>A0A1Y4K0E5</accession>
<dbReference type="EMBL" id="NFKE01000001">
    <property type="protein sequence ID" value="OUP36499.1"/>
    <property type="molecule type" value="Genomic_DNA"/>
</dbReference>
<evidence type="ECO:0000313" key="1">
    <source>
        <dbReference type="EMBL" id="OUP36499.1"/>
    </source>
</evidence>
<name>A0A1Y4K0E5_9BACE</name>
<sequence>MDGKRFVMIEESDFIVSRIRNSHSCEERTDEYVRYDVGRTVAEADIERWKGRIENRETKVELMGKLTKEQFSALKDCLKESKMTKRRFKKML</sequence>
<dbReference type="AlphaFoldDB" id="A0A1Y4K0E5"/>
<reference evidence="2 4" key="3">
    <citation type="submission" date="2018-08" db="EMBL/GenBank/DDBJ databases">
        <title>A genome reference for cultivated species of the human gut microbiota.</title>
        <authorList>
            <person name="Zou Y."/>
            <person name="Xue W."/>
            <person name="Luo G."/>
        </authorList>
    </citation>
    <scope>NUCLEOTIDE SEQUENCE [LARGE SCALE GENOMIC DNA]</scope>
    <source>
        <strain evidence="2 4">AF19-1AC</strain>
    </source>
</reference>